<keyword evidence="9" id="KW-0675">Receptor</keyword>
<dbReference type="Pfam" id="PF07715">
    <property type="entry name" value="Plug"/>
    <property type="match status" value="1"/>
</dbReference>
<sequence>MRSSVTHRSQNAPWRRAELRMSPIAAACATLLFATGAVYAQQQEAAELDTVVVTGIRKGIESSIAAKRNSDSIVEAVSAEDIGKLPDTSIADSIARLPGLAAQRVDGRASAISIRGLGPDYAGAVLNGREVVSSGEGRAAEYDQFPSELVKQVIVYKTPDATLIGQGLSGTVDIRPVMPLDSRGRQVVVNVRGEKNSFGQLSPQGADGLGNRVSASYVNQFVDNTVGLAIGFAHLDSPGETKKYEAWKYGDYAGQWGAGATGVPSLGVGNNRAQFAQGFEASVTSSKQVRDGLMAVLEFKPNKDFHSAVDLYYSKFDQDRVSNFWAGDIGLWSGGAKFSNVGTSVVNGNTIIDSGTVDGGRSLVYEKNFHRSDDITSLGWKNELKLADKWTAVADLGYSRANRNETYIQSVAKGLAGGPLTFSGLGSTGNQAWSTSQDLSNAANVQLTNDPNWAEMRTPTYKDEIKSFRLSGKRDLEGGMFSAVETGVNYTQRDKNVQSDAYSLALASANVGIPASALRGPVAINVGGVNASTVSWDVPGVMGLYTVTPKDPWSSQSNKYAVHEKVTTAFAKLNIDTDWGAVPIRGNVGVQAVHTQQNADGFQWNDGATPGAPGSGSLIAINGGTSYNDFLPSLNLAFNLKPDLIARFGLAKAMARPRMDDLRAGADQPKLVENSPGSALGHWTAGGGGKPDLQPWRAKSLDLSLEKYFGKSSYVAGAAFYKKLDSFIYSQDTVRDFSAFTNYSPTLTAGCSAANPGCDPNQGTITTQANGQGGSVYGLELSASLEGALLTPALKGFGVIVSESITRNSLPKDKNGNPINLDGFSGIVNNLTFYYEAQGFSTRISQRYRSPFTATTRSVLLGTETSTHIEAEKQLDFQMGYAFESGPYKGLSLLLQVNNLTDAPAVQTRGPEVVGSAGSTTGQLPWKTENFGRSVLLGATYKF</sequence>
<evidence type="ECO:0000256" key="4">
    <source>
        <dbReference type="ARBA" id="ARBA00023237"/>
    </source>
</evidence>
<reference evidence="10" key="1">
    <citation type="submission" date="2006-02" db="EMBL/GenBank/DDBJ databases">
        <title>Complete sequence of chromosome of Rhodoferax ferrireducens DSM 15236.</title>
        <authorList>
            <person name="Copeland A."/>
            <person name="Lucas S."/>
            <person name="Lapidus A."/>
            <person name="Barry K."/>
            <person name="Detter J.C."/>
            <person name="Glavina del Rio T."/>
            <person name="Hammon N."/>
            <person name="Israni S."/>
            <person name="Pitluck S."/>
            <person name="Brettin T."/>
            <person name="Bruce D."/>
            <person name="Han C."/>
            <person name="Tapia R."/>
            <person name="Gilna P."/>
            <person name="Kiss H."/>
            <person name="Schmutz J."/>
            <person name="Larimer F."/>
            <person name="Land M."/>
            <person name="Kyrpides N."/>
            <person name="Ivanova N."/>
            <person name="Richardson P."/>
        </authorList>
    </citation>
    <scope>NUCLEOTIDE SEQUENCE [LARGE SCALE GENOMIC DNA]</scope>
    <source>
        <strain evidence="10">ATCC BAA-621 / DSM 15236 / T118</strain>
    </source>
</reference>
<accession>Q21ZE7</accession>
<dbReference type="Gene3D" id="2.40.170.20">
    <property type="entry name" value="TonB-dependent receptor, beta-barrel domain"/>
    <property type="match status" value="1"/>
</dbReference>
<proteinExistence type="inferred from homology"/>
<dbReference type="SUPFAM" id="SSF56935">
    <property type="entry name" value="Porins"/>
    <property type="match status" value="1"/>
</dbReference>
<dbReference type="AlphaFoldDB" id="Q21ZE7"/>
<comment type="similarity">
    <text evidence="2 5">Belongs to the TonB-dependent receptor family.</text>
</comment>
<dbReference type="NCBIfam" id="TIGR01782">
    <property type="entry name" value="TonB-Xanth-Caul"/>
    <property type="match status" value="1"/>
</dbReference>
<evidence type="ECO:0000256" key="3">
    <source>
        <dbReference type="ARBA" id="ARBA00023136"/>
    </source>
</evidence>
<dbReference type="CDD" id="cd01347">
    <property type="entry name" value="ligand_gated_channel"/>
    <property type="match status" value="1"/>
</dbReference>
<keyword evidence="6" id="KW-0732">Signal</keyword>
<keyword evidence="10" id="KW-1185">Reference proteome</keyword>
<keyword evidence="5" id="KW-0798">TonB box</keyword>
<dbReference type="Pfam" id="PF00593">
    <property type="entry name" value="TonB_dep_Rec_b-barrel"/>
    <property type="match status" value="1"/>
</dbReference>
<dbReference type="EMBL" id="CP000267">
    <property type="protein sequence ID" value="ABD68856.1"/>
    <property type="molecule type" value="Genomic_DNA"/>
</dbReference>
<dbReference type="OrthoDB" id="8727862at2"/>
<keyword evidence="4" id="KW-0998">Cell outer membrane</keyword>
<dbReference type="Gene3D" id="2.170.130.10">
    <property type="entry name" value="TonB-dependent receptor, plug domain"/>
    <property type="match status" value="1"/>
</dbReference>
<comment type="subcellular location">
    <subcellularLocation>
        <location evidence="1 5">Cell outer membrane</location>
    </subcellularLocation>
</comment>
<evidence type="ECO:0000313" key="10">
    <source>
        <dbReference type="Proteomes" id="UP000008332"/>
    </source>
</evidence>
<evidence type="ECO:0000259" key="8">
    <source>
        <dbReference type="Pfam" id="PF07715"/>
    </source>
</evidence>
<evidence type="ECO:0000256" key="6">
    <source>
        <dbReference type="SAM" id="SignalP"/>
    </source>
</evidence>
<dbReference type="InterPro" id="IPR037066">
    <property type="entry name" value="Plug_dom_sf"/>
</dbReference>
<evidence type="ECO:0000313" key="9">
    <source>
        <dbReference type="EMBL" id="ABD68856.1"/>
    </source>
</evidence>
<evidence type="ECO:0000259" key="7">
    <source>
        <dbReference type="Pfam" id="PF00593"/>
    </source>
</evidence>
<dbReference type="eggNOG" id="COG1629">
    <property type="taxonomic scope" value="Bacteria"/>
</dbReference>
<dbReference type="InterPro" id="IPR036942">
    <property type="entry name" value="Beta-barrel_TonB_sf"/>
</dbReference>
<dbReference type="InterPro" id="IPR000531">
    <property type="entry name" value="Beta-barrel_TonB"/>
</dbReference>
<dbReference type="GO" id="GO:0009279">
    <property type="term" value="C:cell outer membrane"/>
    <property type="evidence" value="ECO:0007669"/>
    <property type="project" value="UniProtKB-SubCell"/>
</dbReference>
<evidence type="ECO:0000256" key="5">
    <source>
        <dbReference type="RuleBase" id="RU003357"/>
    </source>
</evidence>
<dbReference type="RefSeq" id="WP_011463425.1">
    <property type="nucleotide sequence ID" value="NC_007908.1"/>
</dbReference>
<name>Q21ZE7_ALBFT</name>
<gene>
    <name evidence="9" type="ordered locus">Rfer_1115</name>
</gene>
<dbReference type="InterPro" id="IPR012910">
    <property type="entry name" value="Plug_dom"/>
</dbReference>
<dbReference type="STRING" id="338969.Rfer_1115"/>
<feature type="domain" description="TonB-dependent receptor-like beta-barrel" evidence="7">
    <location>
        <begin position="342"/>
        <end position="900"/>
    </location>
</feature>
<feature type="chain" id="PRO_5004200615" evidence="6">
    <location>
        <begin position="41"/>
        <end position="943"/>
    </location>
</feature>
<protein>
    <submittedName>
        <fullName evidence="9">TonB-dependent receptor</fullName>
    </submittedName>
</protein>
<organism evidence="9 10">
    <name type="scientific">Albidiferax ferrireducens (strain ATCC BAA-621 / DSM 15236 / T118)</name>
    <name type="common">Rhodoferax ferrireducens</name>
    <dbReference type="NCBI Taxonomy" id="338969"/>
    <lineage>
        <taxon>Bacteria</taxon>
        <taxon>Pseudomonadati</taxon>
        <taxon>Pseudomonadota</taxon>
        <taxon>Betaproteobacteria</taxon>
        <taxon>Burkholderiales</taxon>
        <taxon>Comamonadaceae</taxon>
        <taxon>Rhodoferax</taxon>
    </lineage>
</organism>
<dbReference type="KEGG" id="rfr:Rfer_1115"/>
<feature type="signal peptide" evidence="6">
    <location>
        <begin position="1"/>
        <end position="40"/>
    </location>
</feature>
<feature type="domain" description="TonB-dependent receptor plug" evidence="8">
    <location>
        <begin position="67"/>
        <end position="170"/>
    </location>
</feature>
<dbReference type="PANTHER" id="PTHR40980:SF3">
    <property type="entry name" value="TONB-DEPENDENT RECEPTOR-LIKE BETA-BARREL DOMAIN-CONTAINING PROTEIN"/>
    <property type="match status" value="1"/>
</dbReference>
<dbReference type="eggNOG" id="COG4771">
    <property type="taxonomic scope" value="Bacteria"/>
</dbReference>
<dbReference type="PANTHER" id="PTHR40980">
    <property type="entry name" value="PLUG DOMAIN-CONTAINING PROTEIN"/>
    <property type="match status" value="1"/>
</dbReference>
<dbReference type="Proteomes" id="UP000008332">
    <property type="component" value="Chromosome"/>
</dbReference>
<evidence type="ECO:0000256" key="1">
    <source>
        <dbReference type="ARBA" id="ARBA00004442"/>
    </source>
</evidence>
<dbReference type="HOGENOM" id="CLU_006935_2_0_4"/>
<dbReference type="InterPro" id="IPR010104">
    <property type="entry name" value="TonB_rcpt_bac"/>
</dbReference>
<evidence type="ECO:0000256" key="2">
    <source>
        <dbReference type="ARBA" id="ARBA00009810"/>
    </source>
</evidence>
<keyword evidence="3 5" id="KW-0472">Membrane</keyword>